<dbReference type="EMBL" id="AXCZ01000210">
    <property type="protein sequence ID" value="KGM09171.1"/>
    <property type="molecule type" value="Genomic_DNA"/>
</dbReference>
<evidence type="ECO:0000259" key="1">
    <source>
        <dbReference type="PROSITE" id="PS51459"/>
    </source>
</evidence>
<dbReference type="InterPro" id="IPR003812">
    <property type="entry name" value="Fido"/>
</dbReference>
<proteinExistence type="predicted"/>
<feature type="non-terminal residue" evidence="2">
    <location>
        <position position="1"/>
    </location>
</feature>
<dbReference type="Gene3D" id="1.10.3290.10">
    <property type="entry name" value="Fido-like domain"/>
    <property type="match status" value="1"/>
</dbReference>
<evidence type="ECO:0000313" key="2">
    <source>
        <dbReference type="EMBL" id="KGM09171.1"/>
    </source>
</evidence>
<evidence type="ECO:0000313" key="3">
    <source>
        <dbReference type="Proteomes" id="UP000054314"/>
    </source>
</evidence>
<name>A0A0A0BMJ0_9CELL</name>
<gene>
    <name evidence="2" type="ORF">N869_07645</name>
</gene>
<feature type="domain" description="Fido" evidence="1">
    <location>
        <begin position="1"/>
        <end position="115"/>
    </location>
</feature>
<dbReference type="PROSITE" id="PS51459">
    <property type="entry name" value="FIDO"/>
    <property type="match status" value="1"/>
</dbReference>
<dbReference type="AlphaFoldDB" id="A0A0A0BMJ0"/>
<organism evidence="2 3">
    <name type="scientific">Cellulomonas bogoriensis 69B4 = DSM 16987</name>
    <dbReference type="NCBI Taxonomy" id="1386082"/>
    <lineage>
        <taxon>Bacteria</taxon>
        <taxon>Bacillati</taxon>
        <taxon>Actinomycetota</taxon>
        <taxon>Actinomycetes</taxon>
        <taxon>Micrococcales</taxon>
        <taxon>Cellulomonadaceae</taxon>
        <taxon>Cellulomonas</taxon>
    </lineage>
</organism>
<dbReference type="Proteomes" id="UP000054314">
    <property type="component" value="Unassembled WGS sequence"/>
</dbReference>
<protein>
    <recommendedName>
        <fullName evidence="1">Fido domain-containing protein</fullName>
    </recommendedName>
</protein>
<keyword evidence="3" id="KW-1185">Reference proteome</keyword>
<comment type="caution">
    <text evidence="2">The sequence shown here is derived from an EMBL/GenBank/DDBJ whole genome shotgun (WGS) entry which is preliminary data.</text>
</comment>
<dbReference type="SUPFAM" id="SSF140931">
    <property type="entry name" value="Fic-like"/>
    <property type="match status" value="1"/>
</dbReference>
<dbReference type="InterPro" id="IPR036597">
    <property type="entry name" value="Fido-like_dom_sf"/>
</dbReference>
<accession>A0A0A0BMJ0</accession>
<sequence>PADVRGLGEAPDGPQVAARLQALAAVVGSPLPTGVPALVRAAVVHGELLAVRPFERGNGPVARAVFRLLLTVDGVDPVGVVVPHRAWSQAPMAYASAAAGFATGEPARVAAWVRGCADAVVLGAQQGRAVADAVLAGRLTGTAPDGTAPDGAIGDGQGA</sequence>
<reference evidence="2 3" key="1">
    <citation type="submission" date="2013-08" db="EMBL/GenBank/DDBJ databases">
        <title>Genome sequencing of Cellulomonas bogoriensis 69B4.</title>
        <authorList>
            <person name="Chen F."/>
            <person name="Li Y."/>
            <person name="Wang G."/>
        </authorList>
    </citation>
    <scope>NUCLEOTIDE SEQUENCE [LARGE SCALE GENOMIC DNA]</scope>
    <source>
        <strain evidence="2 3">69B4</strain>
    </source>
</reference>